<feature type="transmembrane region" description="Helical" evidence="1">
    <location>
        <begin position="12"/>
        <end position="32"/>
    </location>
</feature>
<dbReference type="EMBL" id="PQWM01000061">
    <property type="protein sequence ID" value="RDZ06516.1"/>
    <property type="molecule type" value="Genomic_DNA"/>
</dbReference>
<evidence type="ECO:0000313" key="3">
    <source>
        <dbReference type="Proteomes" id="UP000256519"/>
    </source>
</evidence>
<proteinExistence type="predicted"/>
<dbReference type="Proteomes" id="UP000256519">
    <property type="component" value="Unassembled WGS sequence"/>
</dbReference>
<feature type="non-terminal residue" evidence="2">
    <location>
        <position position="1"/>
    </location>
</feature>
<gene>
    <name evidence="2" type="ORF">C3744_28505</name>
</gene>
<name>A0A3D8WTW9_PRIMG</name>
<evidence type="ECO:0000313" key="2">
    <source>
        <dbReference type="EMBL" id="RDZ06516.1"/>
    </source>
</evidence>
<keyword evidence="1" id="KW-0812">Transmembrane</keyword>
<comment type="caution">
    <text evidence="2">The sequence shown here is derived from an EMBL/GenBank/DDBJ whole genome shotgun (WGS) entry which is preliminary data.</text>
</comment>
<keyword evidence="1" id="KW-0472">Membrane</keyword>
<organism evidence="2 3">
    <name type="scientific">Priestia megaterium</name>
    <name type="common">Bacillus megaterium</name>
    <dbReference type="NCBI Taxonomy" id="1404"/>
    <lineage>
        <taxon>Bacteria</taxon>
        <taxon>Bacillati</taxon>
        <taxon>Bacillota</taxon>
        <taxon>Bacilli</taxon>
        <taxon>Bacillales</taxon>
        <taxon>Bacillaceae</taxon>
        <taxon>Priestia</taxon>
    </lineage>
</organism>
<accession>A0A3D8WTW9</accession>
<protein>
    <submittedName>
        <fullName evidence="2">Uncharacterized protein</fullName>
    </submittedName>
</protein>
<reference evidence="2" key="1">
    <citation type="journal article" date="2018" name="Appl. Environ. Microbiol.">
        <title>Antimicrobial susceptibility testing and tentative epidemiological cut-off values of five Bacillus species relevant for use as animal feed additives or for plant protection.</title>
        <authorList>
            <person name="Agerso Y."/>
            <person name="Stuer-Lauridsen B."/>
            <person name="Bjerre K."/>
            <person name="Jensen M.G."/>
            <person name="Johansen E."/>
            <person name="Bennedsen M."/>
            <person name="Brockmann E."/>
            <person name="Nielsen B."/>
        </authorList>
    </citation>
    <scope>NUCLEOTIDE SEQUENCE [LARGE SCALE GENOMIC DNA]</scope>
    <source>
        <strain evidence="2">CHCC20162</strain>
    </source>
</reference>
<evidence type="ECO:0000256" key="1">
    <source>
        <dbReference type="SAM" id="Phobius"/>
    </source>
</evidence>
<keyword evidence="1" id="KW-1133">Transmembrane helix</keyword>
<sequence>YKGSIPLQGSFLWLYMIMFNLNLELFFLSNIVRIKRFLCVLFCLTLEIKVMIKYGSGAKTPR</sequence>
<dbReference type="AlphaFoldDB" id="A0A3D8WTW9"/>